<dbReference type="RefSeq" id="WP_161818538.1">
    <property type="nucleotide sequence ID" value="NZ_JAACJS010000012.1"/>
</dbReference>
<dbReference type="InterPro" id="IPR025234">
    <property type="entry name" value="YjzH-like"/>
</dbReference>
<accession>A0ABW9ZWZ1</accession>
<comment type="caution">
    <text evidence="1">The sequence shown here is derived from an EMBL/GenBank/DDBJ whole genome shotgun (WGS) entry which is preliminary data.</text>
</comment>
<reference evidence="1 2" key="1">
    <citation type="submission" date="2020-01" db="EMBL/GenBank/DDBJ databases">
        <title>Genome analysis.</title>
        <authorList>
            <person name="Wu S."/>
            <person name="Wang G."/>
        </authorList>
    </citation>
    <scope>NUCLEOTIDE SEQUENCE [LARGE SCALE GENOMIC DNA]</scope>
    <source>
        <strain evidence="1 2">SYL130</strain>
    </source>
</reference>
<sequence length="64" mass="7310">MKKFEYKIVTVPVKSVWTGKIDEDLLLNTLNDLGKEGWEVVTVSPPATDMSSKDRFIILKKEIN</sequence>
<protein>
    <submittedName>
        <fullName evidence="1">DUF4177 domain-containing protein</fullName>
    </submittedName>
</protein>
<dbReference type="Pfam" id="PF13783">
    <property type="entry name" value="DUF4177"/>
    <property type="match status" value="1"/>
</dbReference>
<organism evidence="1 2">
    <name type="scientific">Sediminibacterium roseum</name>
    <dbReference type="NCBI Taxonomy" id="1978412"/>
    <lineage>
        <taxon>Bacteria</taxon>
        <taxon>Pseudomonadati</taxon>
        <taxon>Bacteroidota</taxon>
        <taxon>Chitinophagia</taxon>
        <taxon>Chitinophagales</taxon>
        <taxon>Chitinophagaceae</taxon>
        <taxon>Sediminibacterium</taxon>
    </lineage>
</organism>
<name>A0ABW9ZWZ1_9BACT</name>
<gene>
    <name evidence="1" type="ORF">GWC95_09880</name>
</gene>
<dbReference type="EMBL" id="JAACJS010000012">
    <property type="protein sequence ID" value="NCI50232.1"/>
    <property type="molecule type" value="Genomic_DNA"/>
</dbReference>
<evidence type="ECO:0000313" key="2">
    <source>
        <dbReference type="Proteomes" id="UP000753802"/>
    </source>
</evidence>
<keyword evidence="2" id="KW-1185">Reference proteome</keyword>
<evidence type="ECO:0000313" key="1">
    <source>
        <dbReference type="EMBL" id="NCI50232.1"/>
    </source>
</evidence>
<dbReference type="Proteomes" id="UP000753802">
    <property type="component" value="Unassembled WGS sequence"/>
</dbReference>
<proteinExistence type="predicted"/>